<reference evidence="1" key="2">
    <citation type="submission" date="2025-08" db="UniProtKB">
        <authorList>
            <consortium name="Ensembl"/>
        </authorList>
    </citation>
    <scope>IDENTIFICATION</scope>
</reference>
<dbReference type="Proteomes" id="UP000694405">
    <property type="component" value="Chromosome 15"/>
</dbReference>
<proteinExistence type="predicted"/>
<accession>A0A8C6JEZ2</accession>
<name>A0A8C6JEZ2_MELUD</name>
<dbReference type="Ensembl" id="ENSMUNT00000014257.2">
    <property type="protein sequence ID" value="ENSMUNP00000012320.2"/>
    <property type="gene ID" value="ENSMUNG00000009689.2"/>
</dbReference>
<dbReference type="AlphaFoldDB" id="A0A8C6JEZ2"/>
<organism evidence="1 2">
    <name type="scientific">Melopsittacus undulatus</name>
    <name type="common">Budgerigar</name>
    <name type="synonym">Psittacus undulatus</name>
    <dbReference type="NCBI Taxonomy" id="13146"/>
    <lineage>
        <taxon>Eukaryota</taxon>
        <taxon>Metazoa</taxon>
        <taxon>Chordata</taxon>
        <taxon>Craniata</taxon>
        <taxon>Vertebrata</taxon>
        <taxon>Euteleostomi</taxon>
        <taxon>Archelosauria</taxon>
        <taxon>Archosauria</taxon>
        <taxon>Dinosauria</taxon>
        <taxon>Saurischia</taxon>
        <taxon>Theropoda</taxon>
        <taxon>Coelurosauria</taxon>
        <taxon>Aves</taxon>
        <taxon>Neognathae</taxon>
        <taxon>Neoaves</taxon>
        <taxon>Telluraves</taxon>
        <taxon>Australaves</taxon>
        <taxon>Psittaciformes</taxon>
        <taxon>Psittaculidae</taxon>
        <taxon>Melopsittacus</taxon>
    </lineage>
</organism>
<reference evidence="1" key="1">
    <citation type="submission" date="2020-03" db="EMBL/GenBank/DDBJ databases">
        <title>Melopsittacus undulatus (budgerigar) genome, bMelUnd1, maternal haplotype with Z.</title>
        <authorList>
            <person name="Gedman G."/>
            <person name="Mountcastle J."/>
            <person name="Haase B."/>
            <person name="Formenti G."/>
            <person name="Wright T."/>
            <person name="Apodaca J."/>
            <person name="Pelan S."/>
            <person name="Chow W."/>
            <person name="Rhie A."/>
            <person name="Howe K."/>
            <person name="Fedrigo O."/>
            <person name="Jarvis E.D."/>
        </authorList>
    </citation>
    <scope>NUCLEOTIDE SEQUENCE [LARGE SCALE GENOMIC DNA]</scope>
</reference>
<accession>A0A8V5HG48</accession>
<evidence type="ECO:0000313" key="1">
    <source>
        <dbReference type="Ensembl" id="ENSMUNP00000012320.2"/>
    </source>
</evidence>
<keyword evidence="2" id="KW-1185">Reference proteome</keyword>
<protein>
    <submittedName>
        <fullName evidence="1">Uncharacterized protein</fullName>
    </submittedName>
</protein>
<evidence type="ECO:0000313" key="2">
    <source>
        <dbReference type="Proteomes" id="UP000694405"/>
    </source>
</evidence>
<reference evidence="1" key="3">
    <citation type="submission" date="2025-09" db="UniProtKB">
        <authorList>
            <consortium name="Ensembl"/>
        </authorList>
    </citation>
    <scope>IDENTIFICATION</scope>
</reference>
<sequence length="154" mass="15958">LLLYPQENLASTVDDNVVVEDLHFNLFHPQSQRSVPILILGCDSECNGGAQDQRTAALEVKGVAIESQVVPIARDDAGGISADMAVVEAVLLQAVLIILAGDILAVDAVVGKGNSSSTLLTTSSSHPLCSTILTSQPCATMSRPTPPLPISKGS</sequence>